<protein>
    <submittedName>
        <fullName evidence="1">Uncharacterized protein</fullName>
    </submittedName>
</protein>
<dbReference type="AlphaFoldDB" id="A0A6C0BNG4"/>
<evidence type="ECO:0000313" key="1">
    <source>
        <dbReference type="EMBL" id="QHS92948.1"/>
    </source>
</evidence>
<organism evidence="1">
    <name type="scientific">viral metagenome</name>
    <dbReference type="NCBI Taxonomy" id="1070528"/>
    <lineage>
        <taxon>unclassified sequences</taxon>
        <taxon>metagenomes</taxon>
        <taxon>organismal metagenomes</taxon>
    </lineage>
</organism>
<reference evidence="1" key="1">
    <citation type="journal article" date="2020" name="Nature">
        <title>Giant virus diversity and host interactions through global metagenomics.</title>
        <authorList>
            <person name="Schulz F."/>
            <person name="Roux S."/>
            <person name="Paez-Espino D."/>
            <person name="Jungbluth S."/>
            <person name="Walsh D.A."/>
            <person name="Denef V.J."/>
            <person name="McMahon K.D."/>
            <person name="Konstantinidis K.T."/>
            <person name="Eloe-Fadrosh E.A."/>
            <person name="Kyrpides N.C."/>
            <person name="Woyke T."/>
        </authorList>
    </citation>
    <scope>NUCLEOTIDE SEQUENCE</scope>
    <source>
        <strain evidence="1">GVMAG-M-3300017651-5</strain>
    </source>
</reference>
<sequence>MKVILGQRWYYRLLPRKDNDSEALLTHIDEESGNSCLFVSYELGKERLFTAFKDYLSYAKYTTGVARTMMCFYELISSSRPQKPRFDIDVSDQSIDFDSLIEHVIEAISQVMKDLNLEFNLTRNLLMYDSSSKDKMSRHIVIGGYYHQNNDEAKRFYDLVLEKMPEEFRSVVDSGVYSSRQQFRILGNHKFRSGRYKRFMDKFTFKGETITHQYPVHITSHQQLYTIQLQESLLTEITYCTKLVLPEIEDSSEDRRRSNRSHGYDYEDLTDREIELSLELLKTKMGIDVNSDRSPFTYHSCDSCMILLKRRFRSYCVICNRYHDNENPFLIVVGDVRTVYFHCRRCSNSKKLLLGYIIPLDEEEVIDSIAPQDLQTNQEVTSDISLQHSIDFIPSGDTLSTPRTQQQQLSDAHSQFKLTSTPQRHDLSFKPICKNRYEFNTFDDIFTQVTVPKSMSWIPGLPRKK</sequence>
<accession>A0A6C0BNG4</accession>
<dbReference type="EMBL" id="MN739194">
    <property type="protein sequence ID" value="QHS92948.1"/>
    <property type="molecule type" value="Genomic_DNA"/>
</dbReference>
<proteinExistence type="predicted"/>
<name>A0A6C0BNG4_9ZZZZ</name>